<dbReference type="InterPro" id="IPR000120">
    <property type="entry name" value="Amidase"/>
</dbReference>
<protein>
    <recommendedName>
        <fullName evidence="5">Glutamyl-tRNA(Gln) amidotransferase subunit A</fullName>
        <shortName evidence="5">Glu-ADT subunit A</shortName>
        <ecNumber evidence="5">6.3.5.7</ecNumber>
    </recommendedName>
</protein>
<dbReference type="EC" id="6.3.5.7" evidence="5"/>
<comment type="catalytic activity">
    <reaction evidence="5">
        <text>L-glutamyl-tRNA(Gln) + L-glutamine + ATP + H2O = L-glutaminyl-tRNA(Gln) + L-glutamate + ADP + phosphate + H(+)</text>
        <dbReference type="Rhea" id="RHEA:17521"/>
        <dbReference type="Rhea" id="RHEA-COMP:9681"/>
        <dbReference type="Rhea" id="RHEA-COMP:9684"/>
        <dbReference type="ChEBI" id="CHEBI:15377"/>
        <dbReference type="ChEBI" id="CHEBI:15378"/>
        <dbReference type="ChEBI" id="CHEBI:29985"/>
        <dbReference type="ChEBI" id="CHEBI:30616"/>
        <dbReference type="ChEBI" id="CHEBI:43474"/>
        <dbReference type="ChEBI" id="CHEBI:58359"/>
        <dbReference type="ChEBI" id="CHEBI:78520"/>
        <dbReference type="ChEBI" id="CHEBI:78521"/>
        <dbReference type="ChEBI" id="CHEBI:456216"/>
        <dbReference type="EC" id="6.3.5.7"/>
    </reaction>
</comment>
<feature type="active site" description="Charge relay system" evidence="5">
    <location>
        <position position="78"/>
    </location>
</feature>
<keyword evidence="3 5" id="KW-0067">ATP-binding</keyword>
<comment type="caution">
    <text evidence="7">The sequence shown here is derived from an EMBL/GenBank/DDBJ whole genome shotgun (WGS) entry which is preliminary data.</text>
</comment>
<comment type="function">
    <text evidence="5">Allows the formation of correctly charged Gln-tRNA(Gln) through the transamidation of misacylated Glu-tRNA(Gln) in organisms which lack glutaminyl-tRNA synthetase. The reaction takes place in the presence of glutamine and ATP through an activated gamma-phospho-Glu-tRNA(Gln).</text>
</comment>
<dbReference type="HAMAP" id="MF_00120">
    <property type="entry name" value="GatA"/>
    <property type="match status" value="1"/>
</dbReference>
<proteinExistence type="inferred from homology"/>
<evidence type="ECO:0000256" key="2">
    <source>
        <dbReference type="ARBA" id="ARBA00022741"/>
    </source>
</evidence>
<keyword evidence="4 5" id="KW-0648">Protein biosynthesis</keyword>
<name>A0A1F6EIF3_9BACT</name>
<dbReference type="GO" id="GO:0005524">
    <property type="term" value="F:ATP binding"/>
    <property type="evidence" value="ECO:0007669"/>
    <property type="project" value="UniProtKB-KW"/>
</dbReference>
<feature type="active site" description="Acyl-ester intermediate" evidence="5">
    <location>
        <position position="177"/>
    </location>
</feature>
<dbReference type="STRING" id="1798513.A3A40_01965"/>
<gene>
    <name evidence="5" type="primary">gatA</name>
    <name evidence="7" type="ORF">A3A40_01965</name>
</gene>
<dbReference type="Gene3D" id="3.90.1300.10">
    <property type="entry name" value="Amidase signature (AS) domain"/>
    <property type="match status" value="1"/>
</dbReference>
<dbReference type="Pfam" id="PF01425">
    <property type="entry name" value="Amidase"/>
    <property type="match status" value="1"/>
</dbReference>
<comment type="similarity">
    <text evidence="5">Belongs to the amidase family. GatA subfamily.</text>
</comment>
<keyword evidence="1 5" id="KW-0436">Ligase</keyword>
<dbReference type="PANTHER" id="PTHR11895">
    <property type="entry name" value="TRANSAMIDASE"/>
    <property type="match status" value="1"/>
</dbReference>
<dbReference type="InterPro" id="IPR023631">
    <property type="entry name" value="Amidase_dom"/>
</dbReference>
<sequence>MSSLNELSITEASKKLATGEITSVQLVEACLAEIEKRNSSLNAFLEVFSDAKEQAQKADERRAAGESHPLLGIPLAIKDNILIEGRKASAASKMLQNYIATYDATVIKKLKEAGAVFLGRTNMDEFALGGSTENSAYGVTKNPHDEKRVAGGTSGGSAAAVASGMALGALGSDTGGSVRNPASFCGVVGLKPTYGAVSRSGLIAAVSSFDQIGPITKTVEDAELIFNTIRGQDPLDSTSIGMENIKLQISNNKNIGVPRKLLGKGVEPEVLAQFEHSLEKLKAQGCEVVDIALPALDYALSAYYIINFAEVSTNLSRFDGVRYGLSLKGESLFDDYATTRGEGFGAEARRRIMLGTYVLSAGYYDAYYGKATAARVQLRKEFEDAFKSVDFIATPTMPYPAWKVGEKSDPLAAYLADIFTVTANLTGNPAISIPMGTVEREGKQLPVGLQLTAAHGDEAALFAAGKLLY</sequence>
<comment type="caution">
    <text evidence="5">Lacks conserved residue(s) required for the propagation of feature annotation.</text>
</comment>
<dbReference type="GO" id="GO:0050567">
    <property type="term" value="F:glutaminyl-tRNA synthase (glutamine-hydrolyzing) activity"/>
    <property type="evidence" value="ECO:0007669"/>
    <property type="project" value="UniProtKB-UniRule"/>
</dbReference>
<evidence type="ECO:0000313" key="7">
    <source>
        <dbReference type="EMBL" id="OGG73413.1"/>
    </source>
</evidence>
<reference evidence="7 8" key="1">
    <citation type="journal article" date="2016" name="Nat. Commun.">
        <title>Thousands of microbial genomes shed light on interconnected biogeochemical processes in an aquifer system.</title>
        <authorList>
            <person name="Anantharaman K."/>
            <person name="Brown C.T."/>
            <person name="Hug L.A."/>
            <person name="Sharon I."/>
            <person name="Castelle C.J."/>
            <person name="Probst A.J."/>
            <person name="Thomas B.C."/>
            <person name="Singh A."/>
            <person name="Wilkins M.J."/>
            <person name="Karaoz U."/>
            <person name="Brodie E.L."/>
            <person name="Williams K.H."/>
            <person name="Hubbard S.S."/>
            <person name="Banfield J.F."/>
        </authorList>
    </citation>
    <scope>NUCLEOTIDE SEQUENCE [LARGE SCALE GENOMIC DNA]</scope>
</reference>
<evidence type="ECO:0000256" key="4">
    <source>
        <dbReference type="ARBA" id="ARBA00022917"/>
    </source>
</evidence>
<dbReference type="GO" id="GO:0030956">
    <property type="term" value="C:glutamyl-tRNA(Gln) amidotransferase complex"/>
    <property type="evidence" value="ECO:0007669"/>
    <property type="project" value="InterPro"/>
</dbReference>
<accession>A0A1F6EIF3</accession>
<evidence type="ECO:0000256" key="1">
    <source>
        <dbReference type="ARBA" id="ARBA00022598"/>
    </source>
</evidence>
<evidence type="ECO:0000259" key="6">
    <source>
        <dbReference type="Pfam" id="PF01425"/>
    </source>
</evidence>
<feature type="domain" description="Amidase" evidence="6">
    <location>
        <begin position="26"/>
        <end position="461"/>
    </location>
</feature>
<comment type="subunit">
    <text evidence="5">Heterotrimer of A, B and C subunits.</text>
</comment>
<dbReference type="InterPro" id="IPR004412">
    <property type="entry name" value="GatA"/>
</dbReference>
<organism evidence="7 8">
    <name type="scientific">Candidatus Kaiserbacteria bacterium RIFCSPLOWO2_01_FULL_54_20</name>
    <dbReference type="NCBI Taxonomy" id="1798513"/>
    <lineage>
        <taxon>Bacteria</taxon>
        <taxon>Candidatus Kaiseribacteriota</taxon>
    </lineage>
</organism>
<dbReference type="NCBIfam" id="TIGR00132">
    <property type="entry name" value="gatA"/>
    <property type="match status" value="1"/>
</dbReference>
<keyword evidence="2 5" id="KW-0547">Nucleotide-binding</keyword>
<dbReference type="GO" id="GO:0006412">
    <property type="term" value="P:translation"/>
    <property type="evidence" value="ECO:0007669"/>
    <property type="project" value="UniProtKB-UniRule"/>
</dbReference>
<dbReference type="AlphaFoldDB" id="A0A1F6EIF3"/>
<evidence type="ECO:0000256" key="5">
    <source>
        <dbReference type="HAMAP-Rule" id="MF_00120"/>
    </source>
</evidence>
<evidence type="ECO:0000256" key="3">
    <source>
        <dbReference type="ARBA" id="ARBA00022840"/>
    </source>
</evidence>
<evidence type="ECO:0000313" key="8">
    <source>
        <dbReference type="Proteomes" id="UP000178427"/>
    </source>
</evidence>
<dbReference type="Proteomes" id="UP000178427">
    <property type="component" value="Unassembled WGS sequence"/>
</dbReference>
<dbReference type="PANTHER" id="PTHR11895:SF151">
    <property type="entry name" value="GLUTAMYL-TRNA(GLN) AMIDOTRANSFERASE SUBUNIT A"/>
    <property type="match status" value="1"/>
</dbReference>
<dbReference type="EMBL" id="MFMA01000054">
    <property type="protein sequence ID" value="OGG73413.1"/>
    <property type="molecule type" value="Genomic_DNA"/>
</dbReference>
<dbReference type="InterPro" id="IPR036928">
    <property type="entry name" value="AS_sf"/>
</dbReference>
<dbReference type="SUPFAM" id="SSF75304">
    <property type="entry name" value="Amidase signature (AS) enzymes"/>
    <property type="match status" value="1"/>
</dbReference>